<evidence type="ECO:0000259" key="1">
    <source>
        <dbReference type="Pfam" id="PF12708"/>
    </source>
</evidence>
<keyword evidence="4" id="KW-1185">Reference proteome</keyword>
<dbReference type="RefSeq" id="WP_134248685.1">
    <property type="nucleotide sequence ID" value="NZ_SNQI01000004.1"/>
</dbReference>
<dbReference type="Proteomes" id="UP000298517">
    <property type="component" value="Unassembled WGS sequence"/>
</dbReference>
<gene>
    <name evidence="3" type="ORF">E2488_12375</name>
</gene>
<dbReference type="InterPro" id="IPR024535">
    <property type="entry name" value="RHGA/B-epi-like_pectate_lyase"/>
</dbReference>
<feature type="domain" description="Rhamnogalacturonase A/B/Epimerase-like pectate lyase" evidence="1">
    <location>
        <begin position="64"/>
        <end position="121"/>
    </location>
</feature>
<dbReference type="InterPro" id="IPR032532">
    <property type="entry name" value="DUF4955"/>
</dbReference>
<proteinExistence type="predicted"/>
<sequence>MKFPNFIFTVIVFSFLNCNAQQSAVWKNFKEAKKNGTEAILPDFSYAGYKYSEVEIPTVNYKIFDVTNFGAQPNDTISDKEALINAIAAANKNGEGIIYFPRGKYYFFTGNDPLTPIQIKGSNIVFRGEGVGENGTILFFDKDLPAKDPTKLWTVPFMLQTVANGRDVKLTNVVADAKRETFSIEVSDASKIKKGDWVILHVKNNSKDLIEYDLQPLIPDPAWTSILNKGVVVNERHQVASVNGNTVTFVEPIHYDVQKNHNWEIFSFAHSKGIGFENITFEGNWTKEFIHHRSAQDDGGWSILKMSRLVDSWVKDCKFVNVSNAVAFSQSAASTALSITIEGKIGHSAIHAAGGSTGILIANVNDIAGMHHTYGVGGGSTTGTVIWRSKHPAHTSYESHASQPRCTLFDNVEGGFFLGRAGGARFNLPNHGRYLVLWNYNETDVAETDFEFWSTKTWYWKMVPPIVVGFHGTGTTFKKEDVQIVESLGTPVQPKSLFEEQLKLRLGKLPKWISEFNKK</sequence>
<dbReference type="SUPFAM" id="SSF51126">
    <property type="entry name" value="Pectin lyase-like"/>
    <property type="match status" value="1"/>
</dbReference>
<evidence type="ECO:0000313" key="4">
    <source>
        <dbReference type="Proteomes" id="UP000298517"/>
    </source>
</evidence>
<dbReference type="Pfam" id="PF16315">
    <property type="entry name" value="DUF4955"/>
    <property type="match status" value="1"/>
</dbReference>
<protein>
    <submittedName>
        <fullName evidence="3">DUF4955 domain-containing protein</fullName>
    </submittedName>
</protein>
<dbReference type="EMBL" id="SNQI01000004">
    <property type="protein sequence ID" value="TEW72982.1"/>
    <property type="molecule type" value="Genomic_DNA"/>
</dbReference>
<dbReference type="OrthoDB" id="188639at2"/>
<dbReference type="Gene3D" id="2.160.20.10">
    <property type="entry name" value="Single-stranded right-handed beta-helix, Pectin lyase-like"/>
    <property type="match status" value="1"/>
</dbReference>
<evidence type="ECO:0000259" key="2">
    <source>
        <dbReference type="Pfam" id="PF16315"/>
    </source>
</evidence>
<dbReference type="InterPro" id="IPR011050">
    <property type="entry name" value="Pectin_lyase_fold/virulence"/>
</dbReference>
<organism evidence="3 4">
    <name type="scientific">Gramella jeungdoensis</name>
    <dbReference type="NCBI Taxonomy" id="708091"/>
    <lineage>
        <taxon>Bacteria</taxon>
        <taxon>Pseudomonadati</taxon>
        <taxon>Bacteroidota</taxon>
        <taxon>Flavobacteriia</taxon>
        <taxon>Flavobacteriales</taxon>
        <taxon>Flavobacteriaceae</taxon>
        <taxon>Christiangramia</taxon>
    </lineage>
</organism>
<accession>A0A4Y8AQE7</accession>
<feature type="domain" description="DUF4955" evidence="2">
    <location>
        <begin position="369"/>
        <end position="515"/>
    </location>
</feature>
<evidence type="ECO:0000313" key="3">
    <source>
        <dbReference type="EMBL" id="TEW72982.1"/>
    </source>
</evidence>
<dbReference type="InterPro" id="IPR012334">
    <property type="entry name" value="Pectin_lyas_fold"/>
</dbReference>
<dbReference type="AlphaFoldDB" id="A0A4Y8AQE7"/>
<dbReference type="Pfam" id="PF12708">
    <property type="entry name" value="Pect-lyase_RHGA_epim"/>
    <property type="match status" value="1"/>
</dbReference>
<comment type="caution">
    <text evidence="3">The sequence shown here is derived from an EMBL/GenBank/DDBJ whole genome shotgun (WGS) entry which is preliminary data.</text>
</comment>
<name>A0A4Y8AQE7_9FLAO</name>
<reference evidence="3 4" key="1">
    <citation type="journal article" date="2011" name="J. Microbiol.">
        <title>Gramella jeungdoensis sp. nov., isolated from a solar saltern in Korea.</title>
        <authorList>
            <person name="Joung Y."/>
            <person name="Kim H."/>
            <person name="Jang T."/>
            <person name="Ahn T.S."/>
            <person name="Joh K."/>
        </authorList>
    </citation>
    <scope>NUCLEOTIDE SEQUENCE [LARGE SCALE GENOMIC DNA]</scope>
    <source>
        <strain evidence="3 4">KCTC 23123</strain>
    </source>
</reference>